<feature type="non-terminal residue" evidence="1">
    <location>
        <position position="344"/>
    </location>
</feature>
<dbReference type="Proteomes" id="UP000789342">
    <property type="component" value="Unassembled WGS sequence"/>
</dbReference>
<protein>
    <submittedName>
        <fullName evidence="1">6897_t:CDS:1</fullName>
    </submittedName>
</protein>
<sequence length="344" mass="39856">FCLETVKNIFFACFEFDLKNICQALGIATDRVKADLIQRLRKHLKGKNRAESNDTELFYKNEEKGSNTMGAEPWDSLVREQSLSLENDKLEPRQNLLNKKRRLPNDENCESTESKILTEFKQLESAVLTMNNKLNTVTAQVHDTKQKVEVNETWQKHKFEKLHDQHEVAEGYDWDIASALPDTQNDWMKEKNSLIEKAKTLVKVKKPTREAKTIIQIPASAISIKDMDIMQVNVHQIRTKTITSTEPTIHEDILPTRANMIEATTMETMRTESIIDYTQAQYHIPVTGHLHMKQHVNYWKTKIQALELIVNWLENGISLFPKELLVLANQPNPPHYPLTKEQDK</sequence>
<name>A0A9N9G7N2_9GLOM</name>
<keyword evidence="2" id="KW-1185">Reference proteome</keyword>
<dbReference type="EMBL" id="CAJVPV010005014">
    <property type="protein sequence ID" value="CAG8583090.1"/>
    <property type="molecule type" value="Genomic_DNA"/>
</dbReference>
<evidence type="ECO:0000313" key="1">
    <source>
        <dbReference type="EMBL" id="CAG8583090.1"/>
    </source>
</evidence>
<accession>A0A9N9G7N2</accession>
<gene>
    <name evidence="1" type="ORF">AMORRO_LOCUS6997</name>
</gene>
<comment type="caution">
    <text evidence="1">The sequence shown here is derived from an EMBL/GenBank/DDBJ whole genome shotgun (WGS) entry which is preliminary data.</text>
</comment>
<proteinExistence type="predicted"/>
<organism evidence="1 2">
    <name type="scientific">Acaulospora morrowiae</name>
    <dbReference type="NCBI Taxonomy" id="94023"/>
    <lineage>
        <taxon>Eukaryota</taxon>
        <taxon>Fungi</taxon>
        <taxon>Fungi incertae sedis</taxon>
        <taxon>Mucoromycota</taxon>
        <taxon>Glomeromycotina</taxon>
        <taxon>Glomeromycetes</taxon>
        <taxon>Diversisporales</taxon>
        <taxon>Acaulosporaceae</taxon>
        <taxon>Acaulospora</taxon>
    </lineage>
</organism>
<evidence type="ECO:0000313" key="2">
    <source>
        <dbReference type="Proteomes" id="UP000789342"/>
    </source>
</evidence>
<dbReference type="AlphaFoldDB" id="A0A9N9G7N2"/>
<reference evidence="1" key="1">
    <citation type="submission" date="2021-06" db="EMBL/GenBank/DDBJ databases">
        <authorList>
            <person name="Kallberg Y."/>
            <person name="Tangrot J."/>
            <person name="Rosling A."/>
        </authorList>
    </citation>
    <scope>NUCLEOTIDE SEQUENCE</scope>
    <source>
        <strain evidence="1">CL551</strain>
    </source>
</reference>